<reference evidence="1" key="1">
    <citation type="journal article" date="2021" name="PeerJ">
        <title>Extensive microbial diversity within the chicken gut microbiome revealed by metagenomics and culture.</title>
        <authorList>
            <person name="Gilroy R."/>
            <person name="Ravi A."/>
            <person name="Getino M."/>
            <person name="Pursley I."/>
            <person name="Horton D.L."/>
            <person name="Alikhan N.F."/>
            <person name="Baker D."/>
            <person name="Gharbi K."/>
            <person name="Hall N."/>
            <person name="Watson M."/>
            <person name="Adriaenssens E.M."/>
            <person name="Foster-Nyarko E."/>
            <person name="Jarju S."/>
            <person name="Secka A."/>
            <person name="Antonio M."/>
            <person name="Oren A."/>
            <person name="Chaudhuri R.R."/>
            <person name="La Ragione R."/>
            <person name="Hildebrand F."/>
            <person name="Pallen M.J."/>
        </authorList>
    </citation>
    <scope>NUCLEOTIDE SEQUENCE</scope>
    <source>
        <strain evidence="1">1282</strain>
    </source>
</reference>
<protein>
    <submittedName>
        <fullName evidence="1">Uncharacterized protein</fullName>
    </submittedName>
</protein>
<dbReference type="AlphaFoldDB" id="A0A9D1YDI5"/>
<evidence type="ECO:0000313" key="2">
    <source>
        <dbReference type="Proteomes" id="UP000823915"/>
    </source>
</evidence>
<accession>A0A9D1YDI5</accession>
<evidence type="ECO:0000313" key="1">
    <source>
        <dbReference type="EMBL" id="HIY26895.1"/>
    </source>
</evidence>
<comment type="caution">
    <text evidence="1">The sequence shown here is derived from an EMBL/GenBank/DDBJ whole genome shotgun (WGS) entry which is preliminary data.</text>
</comment>
<proteinExistence type="predicted"/>
<dbReference type="EMBL" id="DXDU01000112">
    <property type="protein sequence ID" value="HIY26895.1"/>
    <property type="molecule type" value="Genomic_DNA"/>
</dbReference>
<name>A0A9D1YDI5_9FIRM</name>
<reference evidence="1" key="2">
    <citation type="submission" date="2021-04" db="EMBL/GenBank/DDBJ databases">
        <authorList>
            <person name="Gilroy R."/>
        </authorList>
    </citation>
    <scope>NUCLEOTIDE SEQUENCE</scope>
    <source>
        <strain evidence="1">1282</strain>
    </source>
</reference>
<gene>
    <name evidence="1" type="ORF">H9838_06960</name>
</gene>
<organism evidence="1 2">
    <name type="scientific">Candidatus Acutalibacter pullistercoris</name>
    <dbReference type="NCBI Taxonomy" id="2838418"/>
    <lineage>
        <taxon>Bacteria</taxon>
        <taxon>Bacillati</taxon>
        <taxon>Bacillota</taxon>
        <taxon>Clostridia</taxon>
        <taxon>Eubacteriales</taxon>
        <taxon>Acutalibacteraceae</taxon>
        <taxon>Acutalibacter</taxon>
    </lineage>
</organism>
<dbReference type="Proteomes" id="UP000823915">
    <property type="component" value="Unassembled WGS sequence"/>
</dbReference>
<sequence length="362" mass="41725">QISNAALARSVIAYNENSQAEERQQAREEVETLAILTGLEIDSAKSGVKPDLSPYLGKSRKGKNLFLTYKYLVEGKAEKRKGAWSPAKQARDFLRSTDWEQVDANLERLPYLAWQLEEHTPKLREPSQPDEALFSFAQDPQWKEKLPQASLKLVEGIILEYQRCLGRIRVSMAPVREQLHRTDVERILYARGQEELVTAEELYASFSALEPEQVTALLEQIREQEWHFLPPRERENFLREHLSGDIVDAYGELLCDFRAGGYRILGDLLLDVERENRLETSRQLHRAGDSEQMEEMLESYENKTAQESYREAAARGCRHYLERHIQPKLAVQCAAALGKRGFLWDVLLDAVLATARKEERRD</sequence>
<feature type="non-terminal residue" evidence="1">
    <location>
        <position position="1"/>
    </location>
</feature>